<dbReference type="AlphaFoldDB" id="A0A1B6IRS8"/>
<name>A0A1B6IRS8_9HEMI</name>
<feature type="region of interest" description="Disordered" evidence="1">
    <location>
        <begin position="1"/>
        <end position="43"/>
    </location>
</feature>
<protein>
    <submittedName>
        <fullName evidence="2">Uncharacterized protein</fullName>
    </submittedName>
</protein>
<evidence type="ECO:0000256" key="1">
    <source>
        <dbReference type="SAM" id="MobiDB-lite"/>
    </source>
</evidence>
<dbReference type="EMBL" id="GECU01018061">
    <property type="protein sequence ID" value="JAS89645.1"/>
    <property type="molecule type" value="Transcribed_RNA"/>
</dbReference>
<proteinExistence type="predicted"/>
<evidence type="ECO:0000313" key="2">
    <source>
        <dbReference type="EMBL" id="JAS89645.1"/>
    </source>
</evidence>
<gene>
    <name evidence="2" type="ORF">g.31037</name>
</gene>
<feature type="compositionally biased region" description="Basic and acidic residues" evidence="1">
    <location>
        <begin position="18"/>
        <end position="40"/>
    </location>
</feature>
<sequence>MMSTRDENSSVETNSDEITDKVENDKDNFSAEQGKLESKIPPKPISEQVSHRLALVEVGPARYKMIRCQKKRLPRALADTQKKYGISDMNKEGVVKIWEDLPHAVDTCNAIKDLFRKHTNTKVIGDKQIIEWKGDVQELHGIIEAYLNKRGGGTRVALAILGQTSITDYFPRNGAASTSKQINN</sequence>
<organism evidence="2">
    <name type="scientific">Homalodisca liturata</name>
    <dbReference type="NCBI Taxonomy" id="320908"/>
    <lineage>
        <taxon>Eukaryota</taxon>
        <taxon>Metazoa</taxon>
        <taxon>Ecdysozoa</taxon>
        <taxon>Arthropoda</taxon>
        <taxon>Hexapoda</taxon>
        <taxon>Insecta</taxon>
        <taxon>Pterygota</taxon>
        <taxon>Neoptera</taxon>
        <taxon>Paraneoptera</taxon>
        <taxon>Hemiptera</taxon>
        <taxon>Auchenorrhyncha</taxon>
        <taxon>Membracoidea</taxon>
        <taxon>Cicadellidae</taxon>
        <taxon>Cicadellinae</taxon>
        <taxon>Proconiini</taxon>
        <taxon>Homalodisca</taxon>
    </lineage>
</organism>
<accession>A0A1B6IRS8</accession>
<reference evidence="2" key="1">
    <citation type="submission" date="2015-11" db="EMBL/GenBank/DDBJ databases">
        <title>De novo transcriptome assembly of four potential Pierce s Disease insect vectors from Arizona vineyards.</title>
        <authorList>
            <person name="Tassone E.E."/>
        </authorList>
    </citation>
    <scope>NUCLEOTIDE SEQUENCE</scope>
</reference>